<accession>W8S3C7</accession>
<dbReference type="InterPro" id="IPR018666">
    <property type="entry name" value="DUF2125"/>
</dbReference>
<dbReference type="Proteomes" id="UP000019593">
    <property type="component" value="Chromosome"/>
</dbReference>
<evidence type="ECO:0000256" key="1">
    <source>
        <dbReference type="SAM" id="SignalP"/>
    </source>
</evidence>
<reference evidence="2 3" key="1">
    <citation type="submission" date="2013-03" db="EMBL/GenBank/DDBJ databases">
        <authorList>
            <person name="Fiebig A."/>
            <person name="Goeker M."/>
            <person name="Klenk H.-P.P."/>
        </authorList>
    </citation>
    <scope>NUCLEOTIDE SEQUENCE [LARGE SCALE GENOMIC DNA]</scope>
    <source>
        <strain evidence="3">DSM 19469</strain>
    </source>
</reference>
<dbReference type="Pfam" id="PF09898">
    <property type="entry name" value="DUF2125"/>
    <property type="match status" value="1"/>
</dbReference>
<dbReference type="HOGENOM" id="CLU_041418_0_0_5"/>
<name>W8S3C7_9RHOB</name>
<evidence type="ECO:0008006" key="4">
    <source>
        <dbReference type="Google" id="ProtNLM"/>
    </source>
</evidence>
<dbReference type="AlphaFoldDB" id="W8S3C7"/>
<evidence type="ECO:0000313" key="2">
    <source>
        <dbReference type="EMBL" id="AHM03271.1"/>
    </source>
</evidence>
<dbReference type="OrthoDB" id="7791409at2"/>
<gene>
    <name evidence="2" type="ORF">roselon_00861</name>
</gene>
<dbReference type="eggNOG" id="COG2982">
    <property type="taxonomic scope" value="Bacteria"/>
</dbReference>
<sequence length="500" mass="52032">MSHIPQIARSLFICTLGLAAPAHAQVSAADLWADWQATAAASGQEMTAEVTETETGLVLTDFTTSFEQDGTTNTGHVAQITLTEMPDGQVEITLSDTYTATVSFPEYDGGPLVTLTFELTHDGLDIVASGDEDSRSYDYSADAIALNLAEISAESSPPEITFTMQGRDLISSYDQQGTDPATQRFTSESTMGAAEAMFEVIPPEGLDGRLKVAFTIAEIASTADGAVGALALAGQAGATGALPEGFDISGDIAYARFLMDIAFDDGSGVFDMSYVNGGGRFATTLSQGALGYDIATRDMTTRISGSEIPIPIDLSVGAAEISLTAPLSASEQPQDAALTLAYEDVTMAEAMWAMFDPTRQIPRDPASVVLDLTAQLRLFLDLTAPEAMAMETPPGELRALTLNDMRLSLGGAELTGTGDMTFAEGQEVPMPVGAVELNLSGGNGLLDQLVAAGLVPAEQAAMARGIAGMFSRPGAFPDTLETTIAFGEGGTVTANGVPLQ</sequence>
<protein>
    <recommendedName>
        <fullName evidence="4">DUF2125 domain-containing protein</fullName>
    </recommendedName>
</protein>
<dbReference type="STRING" id="1294273.roselon_00861"/>
<dbReference type="RefSeq" id="WP_025311152.1">
    <property type="nucleotide sequence ID" value="NZ_CP004372.1"/>
</dbReference>
<feature type="signal peptide" evidence="1">
    <location>
        <begin position="1"/>
        <end position="24"/>
    </location>
</feature>
<evidence type="ECO:0000313" key="3">
    <source>
        <dbReference type="Proteomes" id="UP000019593"/>
    </source>
</evidence>
<dbReference type="KEGG" id="red:roselon_00861"/>
<proteinExistence type="predicted"/>
<keyword evidence="3" id="KW-1185">Reference proteome</keyword>
<organism evidence="2 3">
    <name type="scientific">Roseicyclus elongatus DSM 19469</name>
    <dbReference type="NCBI Taxonomy" id="1294273"/>
    <lineage>
        <taxon>Bacteria</taxon>
        <taxon>Pseudomonadati</taxon>
        <taxon>Pseudomonadota</taxon>
        <taxon>Alphaproteobacteria</taxon>
        <taxon>Rhodobacterales</taxon>
        <taxon>Roseobacteraceae</taxon>
        <taxon>Roseicyclus</taxon>
    </lineage>
</organism>
<dbReference type="EMBL" id="CP004372">
    <property type="protein sequence ID" value="AHM03271.1"/>
    <property type="molecule type" value="Genomic_DNA"/>
</dbReference>
<feature type="chain" id="PRO_5004912670" description="DUF2125 domain-containing protein" evidence="1">
    <location>
        <begin position="25"/>
        <end position="500"/>
    </location>
</feature>
<keyword evidence="1" id="KW-0732">Signal</keyword>